<dbReference type="AlphaFoldDB" id="A0A1T4WYP3"/>
<dbReference type="EMBL" id="FUYG01000001">
    <property type="protein sequence ID" value="SKA82369.1"/>
    <property type="molecule type" value="Genomic_DNA"/>
</dbReference>
<keyword evidence="1" id="KW-0812">Transmembrane</keyword>
<keyword evidence="1" id="KW-1133">Transmembrane helix</keyword>
<evidence type="ECO:0000259" key="2">
    <source>
        <dbReference type="Pfam" id="PF04892"/>
    </source>
</evidence>
<name>A0A1T4WYP3_9MICO</name>
<feature type="transmembrane region" description="Helical" evidence="1">
    <location>
        <begin position="9"/>
        <end position="27"/>
    </location>
</feature>
<protein>
    <submittedName>
        <fullName evidence="3">VanZ like family protein</fullName>
    </submittedName>
</protein>
<evidence type="ECO:0000256" key="1">
    <source>
        <dbReference type="SAM" id="Phobius"/>
    </source>
</evidence>
<organism evidence="3 4">
    <name type="scientific">Agreia bicolorata</name>
    <dbReference type="NCBI Taxonomy" id="110935"/>
    <lineage>
        <taxon>Bacteria</taxon>
        <taxon>Bacillati</taxon>
        <taxon>Actinomycetota</taxon>
        <taxon>Actinomycetes</taxon>
        <taxon>Micrococcales</taxon>
        <taxon>Microbacteriaceae</taxon>
        <taxon>Agreia</taxon>
    </lineage>
</organism>
<keyword evidence="1" id="KW-0472">Membrane</keyword>
<feature type="domain" description="VanZ-like" evidence="2">
    <location>
        <begin position="20"/>
        <end position="132"/>
    </location>
</feature>
<evidence type="ECO:0000313" key="4">
    <source>
        <dbReference type="Proteomes" id="UP000189735"/>
    </source>
</evidence>
<feature type="transmembrane region" description="Helical" evidence="1">
    <location>
        <begin position="84"/>
        <end position="105"/>
    </location>
</feature>
<dbReference type="RefSeq" id="WP_078713220.1">
    <property type="nucleotide sequence ID" value="NZ_FUYG01000001.1"/>
</dbReference>
<feature type="transmembrane region" description="Helical" evidence="1">
    <location>
        <begin position="117"/>
        <end position="136"/>
    </location>
</feature>
<dbReference type="InterPro" id="IPR006976">
    <property type="entry name" value="VanZ-like"/>
</dbReference>
<evidence type="ECO:0000313" key="3">
    <source>
        <dbReference type="EMBL" id="SKA82369.1"/>
    </source>
</evidence>
<gene>
    <name evidence="3" type="ORF">SAMN06295879_0471</name>
</gene>
<feature type="transmembrane region" description="Helical" evidence="1">
    <location>
        <begin position="54"/>
        <end position="77"/>
    </location>
</feature>
<dbReference type="Proteomes" id="UP000189735">
    <property type="component" value="Unassembled WGS sequence"/>
</dbReference>
<proteinExistence type="predicted"/>
<reference evidence="4" key="1">
    <citation type="submission" date="2017-02" db="EMBL/GenBank/DDBJ databases">
        <authorList>
            <person name="Varghese N."/>
            <person name="Submissions S."/>
        </authorList>
    </citation>
    <scope>NUCLEOTIDE SEQUENCE [LARGE SCALE GENOMIC DNA]</scope>
    <source>
        <strain evidence="4">VKM Ac-2052</strain>
    </source>
</reference>
<dbReference type="Pfam" id="PF04892">
    <property type="entry name" value="VanZ"/>
    <property type="match status" value="1"/>
</dbReference>
<sequence>MTGARTRRWAWRALGVIAVTVVTITFWPTPVDKPFHSALGRLLAVLHRNGMPSWITYSAVEFSANIVMFLPLGVLIALLAWPSLWWVSGVLGLVASLTIELTQALLLSQRFASPGDVVANTAGALLGGAFICALRYGQFRGQRHISIPGPGNRLPVVRASEARSVERVRGPLE</sequence>
<accession>A0A1T4WYP3</accession>